<dbReference type="GO" id="GO:0005794">
    <property type="term" value="C:Golgi apparatus"/>
    <property type="evidence" value="ECO:0007669"/>
    <property type="project" value="TreeGrafter"/>
</dbReference>
<feature type="transmembrane region" description="Helical" evidence="9">
    <location>
        <begin position="163"/>
        <end position="181"/>
    </location>
</feature>
<keyword evidence="5" id="KW-0443">Lipid metabolism</keyword>
<dbReference type="GO" id="GO:0003881">
    <property type="term" value="F:CDP-diacylglycerol-inositol 3-phosphatidyltransferase activity"/>
    <property type="evidence" value="ECO:0007669"/>
    <property type="project" value="TreeGrafter"/>
</dbReference>
<keyword evidence="10" id="KW-1185">Reference proteome</keyword>
<accession>A0A1I7XE50</accession>
<sequence length="215" mass="24463">MLAEVGTNNLTVTDVWSLDATVDGKRVRRVSLHYVKKSYALSAILDAFDGWAARTYNQSSRFGAMLDQLTDRTALMALCMTLCRFYPQWLFWLQMSAVIDIASHWLHLHATDLTRADSHKQSSNPVLHLYYTSRLFLGFMCAGNEAFYLLLYIRAFWPGPTLFGVHLMSYLSAIAFPIALIKSLISIVHMVTAAQTVVLYDTNQIIMRDIEDKKN</sequence>
<evidence type="ECO:0000256" key="3">
    <source>
        <dbReference type="ARBA" id="ARBA00022692"/>
    </source>
</evidence>
<dbReference type="PANTHER" id="PTHR15362">
    <property type="entry name" value="PHOSPHATIDYLINOSITOL SYNTHASE"/>
    <property type="match status" value="1"/>
</dbReference>
<dbReference type="WBParaSite" id="Hba_15611">
    <property type="protein sequence ID" value="Hba_15611"/>
    <property type="gene ID" value="Hba_15611"/>
</dbReference>
<dbReference type="InterPro" id="IPR043130">
    <property type="entry name" value="CDP-OH_PTrfase_TM_dom"/>
</dbReference>
<dbReference type="AlphaFoldDB" id="A0A1I7XE50"/>
<dbReference type="PANTHER" id="PTHR15362:SF4">
    <property type="entry name" value="CDP-DIACYLGLYCEROL--INOSITOL 3-PHOSPHATIDYLTRANSFERASE"/>
    <property type="match status" value="1"/>
</dbReference>
<dbReference type="GO" id="GO:0006661">
    <property type="term" value="P:phosphatidylinositol biosynthetic process"/>
    <property type="evidence" value="ECO:0007669"/>
    <property type="project" value="TreeGrafter"/>
</dbReference>
<comment type="subcellular location">
    <subcellularLocation>
        <location evidence="1">Membrane</location>
        <topology evidence="1">Multi-pass membrane protein</topology>
    </subcellularLocation>
</comment>
<evidence type="ECO:0000256" key="8">
    <source>
        <dbReference type="RuleBase" id="RU003750"/>
    </source>
</evidence>
<keyword evidence="6 9" id="KW-0472">Membrane</keyword>
<keyword evidence="2 8" id="KW-0808">Transferase</keyword>
<evidence type="ECO:0000313" key="10">
    <source>
        <dbReference type="Proteomes" id="UP000095283"/>
    </source>
</evidence>
<evidence type="ECO:0000256" key="4">
    <source>
        <dbReference type="ARBA" id="ARBA00022989"/>
    </source>
</evidence>
<keyword evidence="7" id="KW-1208">Phospholipid metabolism</keyword>
<reference evidence="11" key="1">
    <citation type="submission" date="2016-11" db="UniProtKB">
        <authorList>
            <consortium name="WormBaseParasite"/>
        </authorList>
    </citation>
    <scope>IDENTIFICATION</scope>
</reference>
<dbReference type="GO" id="GO:0016020">
    <property type="term" value="C:membrane"/>
    <property type="evidence" value="ECO:0007669"/>
    <property type="project" value="UniProtKB-SubCell"/>
</dbReference>
<proteinExistence type="inferred from homology"/>
<evidence type="ECO:0000256" key="5">
    <source>
        <dbReference type="ARBA" id="ARBA00023098"/>
    </source>
</evidence>
<keyword evidence="4 9" id="KW-1133">Transmembrane helix</keyword>
<organism evidence="10 11">
    <name type="scientific">Heterorhabditis bacteriophora</name>
    <name type="common">Entomopathogenic nematode worm</name>
    <dbReference type="NCBI Taxonomy" id="37862"/>
    <lineage>
        <taxon>Eukaryota</taxon>
        <taxon>Metazoa</taxon>
        <taxon>Ecdysozoa</taxon>
        <taxon>Nematoda</taxon>
        <taxon>Chromadorea</taxon>
        <taxon>Rhabditida</taxon>
        <taxon>Rhabditina</taxon>
        <taxon>Rhabditomorpha</taxon>
        <taxon>Strongyloidea</taxon>
        <taxon>Heterorhabditidae</taxon>
        <taxon>Heterorhabditis</taxon>
    </lineage>
</organism>
<evidence type="ECO:0000256" key="6">
    <source>
        <dbReference type="ARBA" id="ARBA00023136"/>
    </source>
</evidence>
<dbReference type="Pfam" id="PF01066">
    <property type="entry name" value="CDP-OH_P_transf"/>
    <property type="match status" value="1"/>
</dbReference>
<feature type="transmembrane region" description="Helical" evidence="9">
    <location>
        <begin position="135"/>
        <end position="157"/>
    </location>
</feature>
<dbReference type="Proteomes" id="UP000095283">
    <property type="component" value="Unplaced"/>
</dbReference>
<evidence type="ECO:0000256" key="2">
    <source>
        <dbReference type="ARBA" id="ARBA00022679"/>
    </source>
</evidence>
<evidence type="ECO:0000256" key="7">
    <source>
        <dbReference type="ARBA" id="ARBA00023264"/>
    </source>
</evidence>
<evidence type="ECO:0000256" key="1">
    <source>
        <dbReference type="ARBA" id="ARBA00004141"/>
    </source>
</evidence>
<dbReference type="Gene3D" id="1.20.120.1760">
    <property type="match status" value="1"/>
</dbReference>
<protein>
    <submittedName>
        <fullName evidence="11">CDP-diacylglycerol--inositol 3-phosphatidyltransferase</fullName>
    </submittedName>
</protein>
<dbReference type="InterPro" id="IPR000462">
    <property type="entry name" value="CDP-OH_P_trans"/>
</dbReference>
<evidence type="ECO:0000313" key="11">
    <source>
        <dbReference type="WBParaSite" id="Hba_15611"/>
    </source>
</evidence>
<comment type="similarity">
    <text evidence="8">Belongs to the CDP-alcohol phosphatidyltransferase class-I family.</text>
</comment>
<dbReference type="InterPro" id="IPR048254">
    <property type="entry name" value="CDP_ALCOHOL_P_TRANSF_CS"/>
</dbReference>
<name>A0A1I7XE50_HETBA</name>
<keyword evidence="3 9" id="KW-0812">Transmembrane</keyword>
<evidence type="ECO:0000256" key="9">
    <source>
        <dbReference type="SAM" id="Phobius"/>
    </source>
</evidence>
<dbReference type="PROSITE" id="PS00379">
    <property type="entry name" value="CDP_ALCOHOL_P_TRANSF"/>
    <property type="match status" value="1"/>
</dbReference>